<name>X6M4W0_RETFI</name>
<dbReference type="AlphaFoldDB" id="X6M4W0"/>
<feature type="compositionally biased region" description="Basic and acidic residues" evidence="1">
    <location>
        <begin position="23"/>
        <end position="65"/>
    </location>
</feature>
<feature type="compositionally biased region" description="Acidic residues" evidence="1">
    <location>
        <begin position="66"/>
        <end position="89"/>
    </location>
</feature>
<protein>
    <submittedName>
        <fullName evidence="2">Uncharacterized protein</fullName>
    </submittedName>
</protein>
<evidence type="ECO:0000313" key="3">
    <source>
        <dbReference type="Proteomes" id="UP000023152"/>
    </source>
</evidence>
<dbReference type="EMBL" id="ASPP01025372">
    <property type="protein sequence ID" value="ETO08075.1"/>
    <property type="molecule type" value="Genomic_DNA"/>
</dbReference>
<evidence type="ECO:0000313" key="2">
    <source>
        <dbReference type="EMBL" id="ETO08075.1"/>
    </source>
</evidence>
<feature type="region of interest" description="Disordered" evidence="1">
    <location>
        <begin position="1"/>
        <end position="142"/>
    </location>
</feature>
<reference evidence="2 3" key="1">
    <citation type="journal article" date="2013" name="Curr. Biol.">
        <title>The Genome of the Foraminiferan Reticulomyxa filosa.</title>
        <authorList>
            <person name="Glockner G."/>
            <person name="Hulsmann N."/>
            <person name="Schleicher M."/>
            <person name="Noegel A.A."/>
            <person name="Eichinger L."/>
            <person name="Gallinger C."/>
            <person name="Pawlowski J."/>
            <person name="Sierra R."/>
            <person name="Euteneuer U."/>
            <person name="Pillet L."/>
            <person name="Moustafa A."/>
            <person name="Platzer M."/>
            <person name="Groth M."/>
            <person name="Szafranski K."/>
            <person name="Schliwa M."/>
        </authorList>
    </citation>
    <scope>NUCLEOTIDE SEQUENCE [LARGE SCALE GENOMIC DNA]</scope>
</reference>
<sequence length="169" mass="19209">MDEDMEISDSEKMEGVPAVPGLDDPKGNEEEAEGKQQVKEEEQQEKEKQKKQSDDENNKESRLDGPDEDGWDGPDEDGWDDPDEDDWDNPDGQYDYYPFPPLAPRSPKDKPVVTQHTPSEGEPDSGPEGSFNDKLSRAQPQRSWMCGKCKKYIGKEKVFTPKKKKKTCT</sequence>
<accession>X6M4W0</accession>
<comment type="caution">
    <text evidence="2">The sequence shown here is derived from an EMBL/GenBank/DDBJ whole genome shotgun (WGS) entry which is preliminary data.</text>
</comment>
<keyword evidence="3" id="KW-1185">Reference proteome</keyword>
<organism evidence="2 3">
    <name type="scientific">Reticulomyxa filosa</name>
    <dbReference type="NCBI Taxonomy" id="46433"/>
    <lineage>
        <taxon>Eukaryota</taxon>
        <taxon>Sar</taxon>
        <taxon>Rhizaria</taxon>
        <taxon>Retaria</taxon>
        <taxon>Foraminifera</taxon>
        <taxon>Monothalamids</taxon>
        <taxon>Reticulomyxidae</taxon>
        <taxon>Reticulomyxa</taxon>
    </lineage>
</organism>
<evidence type="ECO:0000256" key="1">
    <source>
        <dbReference type="SAM" id="MobiDB-lite"/>
    </source>
</evidence>
<dbReference type="Proteomes" id="UP000023152">
    <property type="component" value="Unassembled WGS sequence"/>
</dbReference>
<gene>
    <name evidence="2" type="ORF">RFI_29314</name>
</gene>
<proteinExistence type="predicted"/>